<evidence type="ECO:0000259" key="1">
    <source>
        <dbReference type="Pfam" id="PF05193"/>
    </source>
</evidence>
<dbReference type="InterPro" id="IPR050361">
    <property type="entry name" value="MPP/UQCRC_Complex"/>
</dbReference>
<dbReference type="PANTHER" id="PTHR11851">
    <property type="entry name" value="METALLOPROTEASE"/>
    <property type="match status" value="1"/>
</dbReference>
<proteinExistence type="predicted"/>
<dbReference type="SUPFAM" id="SSF63411">
    <property type="entry name" value="LuxS/MPP-like metallohydrolase"/>
    <property type="match status" value="2"/>
</dbReference>
<organism evidence="2 3">
    <name type="scientific">Sediminicoccus rosea</name>
    <dbReference type="NCBI Taxonomy" id="1225128"/>
    <lineage>
        <taxon>Bacteria</taxon>
        <taxon>Pseudomonadati</taxon>
        <taxon>Pseudomonadota</taxon>
        <taxon>Alphaproteobacteria</taxon>
        <taxon>Acetobacterales</taxon>
        <taxon>Roseomonadaceae</taxon>
        <taxon>Sediminicoccus</taxon>
    </lineage>
</organism>
<dbReference type="Pfam" id="PF05193">
    <property type="entry name" value="Peptidase_M16_C"/>
    <property type="match status" value="1"/>
</dbReference>
<evidence type="ECO:0000313" key="2">
    <source>
        <dbReference type="EMBL" id="WPB87229.1"/>
    </source>
</evidence>
<dbReference type="EMBL" id="CP137852">
    <property type="protein sequence ID" value="WPB87229.1"/>
    <property type="molecule type" value="Genomic_DNA"/>
</dbReference>
<keyword evidence="3" id="KW-1185">Reference proteome</keyword>
<dbReference type="Gene3D" id="3.30.830.10">
    <property type="entry name" value="Metalloenzyme, LuxS/M16 peptidase-like"/>
    <property type="match status" value="2"/>
</dbReference>
<feature type="domain" description="Peptidase M16 C-terminal" evidence="1">
    <location>
        <begin position="181"/>
        <end position="353"/>
    </location>
</feature>
<name>A0ABZ0PNB6_9PROT</name>
<sequence>MSQTIFGVTLPPRHGFSVPIQLVEQGGVSAWLVEDHSVPVVSLAWAWPGGAARDPVGREGLSAFAAAMLSEGAGEYDNVGFADALRDSGIGLSFSAGRDSFDGSFRALTTALPEAVRLARLAMARPRLDAAAITRVRARAVLGARQALETPAGIARRAFWESAYPGFPAGRLSTPESLTAITEAEIRAALAAQLRQGGVMIAASGAINATQLRAVMAELFADLPAGAPEAVPALPPLAAFGIAAREKAAPQSTLVFGQDGLAPNDPGWEGFQVALRILAGGGFTSRLMRTVREQRGLTYGIGAGLDLLFGRGIVIGNVATENAKVGEVWGLVRSAWTEMAANGPTTEEVVEAVDFLGGSLPLQFTDSRRTASLLLGLRQAGRPLDWLAGRPARLAALNRENVAAVARRILKPEGLVLAVAGQPQGL</sequence>
<gene>
    <name evidence="2" type="ORF">R9Z33_10180</name>
</gene>
<dbReference type="PANTHER" id="PTHR11851:SF224">
    <property type="entry name" value="PROCESSING PROTEASE"/>
    <property type="match status" value="1"/>
</dbReference>
<reference evidence="2 3" key="1">
    <citation type="submission" date="2023-11" db="EMBL/GenBank/DDBJ databases">
        <title>Arctic aerobic anoxygenic photoheterotroph Sediminicoccus rosea KRV36 adapts its photosynthesis to long days of polar summer.</title>
        <authorList>
            <person name="Tomasch J."/>
            <person name="Kopejtka K."/>
            <person name="Bily T."/>
            <person name="Gardiner A.T."/>
            <person name="Gardian Z."/>
            <person name="Shivaramu S."/>
            <person name="Koblizek M."/>
            <person name="Engelhardt F."/>
            <person name="Kaftan D."/>
        </authorList>
    </citation>
    <scope>NUCLEOTIDE SEQUENCE [LARGE SCALE GENOMIC DNA]</scope>
    <source>
        <strain evidence="2 3">R-30</strain>
    </source>
</reference>
<dbReference type="RefSeq" id="WP_318651183.1">
    <property type="nucleotide sequence ID" value="NZ_CP137852.1"/>
</dbReference>
<accession>A0ABZ0PNB6</accession>
<evidence type="ECO:0000313" key="3">
    <source>
        <dbReference type="Proteomes" id="UP001305521"/>
    </source>
</evidence>
<dbReference type="InterPro" id="IPR011249">
    <property type="entry name" value="Metalloenz_LuxS/M16"/>
</dbReference>
<protein>
    <submittedName>
        <fullName evidence="2">Pitrilysin family protein</fullName>
    </submittedName>
</protein>
<dbReference type="Proteomes" id="UP001305521">
    <property type="component" value="Chromosome"/>
</dbReference>
<dbReference type="InterPro" id="IPR007863">
    <property type="entry name" value="Peptidase_M16_C"/>
</dbReference>